<proteinExistence type="predicted"/>
<dbReference type="Proteomes" id="UP000014073">
    <property type="component" value="Unassembled WGS sequence"/>
</dbReference>
<protein>
    <submittedName>
        <fullName evidence="1">Uncharacterized protein</fullName>
    </submittedName>
</protein>
<name>S0F6C2_9BACT</name>
<evidence type="ECO:0000313" key="1">
    <source>
        <dbReference type="EMBL" id="EEF75127.1"/>
    </source>
</evidence>
<dbReference type="HOGENOM" id="CLU_3247112_0_0_10"/>
<sequence>MAMNRRLISKIRMSTKVFLYQYVTGEEEIVWVFAFYSLNSQK</sequence>
<dbReference type="AlphaFoldDB" id="S0F6C2"/>
<keyword evidence="2" id="KW-1185">Reference proteome</keyword>
<comment type="caution">
    <text evidence="1">The sequence shown here is derived from an EMBL/GenBank/DDBJ whole genome shotgun (WGS) entry which is preliminary data.</text>
</comment>
<reference evidence="1 2" key="1">
    <citation type="submission" date="2008-12" db="EMBL/GenBank/DDBJ databases">
        <authorList>
            <person name="Fulton L."/>
            <person name="Clifton S."/>
            <person name="Fulton B."/>
            <person name="Xu J."/>
            <person name="Minx P."/>
            <person name="Pepin K.H."/>
            <person name="Johnson M."/>
            <person name="Bhonagiri V."/>
            <person name="Nash W.E."/>
            <person name="Mardis E.R."/>
            <person name="Wilson R.K."/>
        </authorList>
    </citation>
    <scope>NUCLEOTIDE SEQUENCE [LARGE SCALE GENOMIC DNA]</scope>
    <source>
        <strain evidence="1 2">DSM 18228</strain>
    </source>
</reference>
<dbReference type="EMBL" id="ACBW01000041">
    <property type="protein sequence ID" value="EEF75127.1"/>
    <property type="molecule type" value="Genomic_DNA"/>
</dbReference>
<gene>
    <name evidence="1" type="ORF">BACCOPRO_00610</name>
</gene>
<organism evidence="1 2">
    <name type="scientific">Phocaeicola coprophilus DSM 18228 = JCM 13818</name>
    <dbReference type="NCBI Taxonomy" id="547042"/>
    <lineage>
        <taxon>Bacteria</taxon>
        <taxon>Pseudomonadati</taxon>
        <taxon>Bacteroidota</taxon>
        <taxon>Bacteroidia</taxon>
        <taxon>Bacteroidales</taxon>
        <taxon>Bacteroidaceae</taxon>
        <taxon>Phocaeicola</taxon>
    </lineage>
</organism>
<evidence type="ECO:0000313" key="2">
    <source>
        <dbReference type="Proteomes" id="UP000014073"/>
    </source>
</evidence>
<accession>S0F6C2</accession>